<reference evidence="1 2" key="1">
    <citation type="submission" date="2019-08" db="EMBL/GenBank/DDBJ databases">
        <title>Whole genome of Aphis craccivora.</title>
        <authorList>
            <person name="Voronova N.V."/>
            <person name="Shulinski R.S."/>
            <person name="Bandarenka Y.V."/>
            <person name="Zhorov D.G."/>
            <person name="Warner D."/>
        </authorList>
    </citation>
    <scope>NUCLEOTIDE SEQUENCE [LARGE SCALE GENOMIC DNA]</scope>
    <source>
        <strain evidence="1">180601</strain>
        <tissue evidence="1">Whole Body</tissue>
    </source>
</reference>
<accession>A0A6G0VYY5</accession>
<evidence type="ECO:0000313" key="2">
    <source>
        <dbReference type="Proteomes" id="UP000478052"/>
    </source>
</evidence>
<name>A0A6G0VYY5_APHCR</name>
<protein>
    <submittedName>
        <fullName evidence="1">MADF domain-containing protein</fullName>
    </submittedName>
</protein>
<dbReference type="AlphaFoldDB" id="A0A6G0VYY5"/>
<dbReference type="Proteomes" id="UP000478052">
    <property type="component" value="Unassembled WGS sequence"/>
</dbReference>
<dbReference type="OrthoDB" id="6628980at2759"/>
<organism evidence="1 2">
    <name type="scientific">Aphis craccivora</name>
    <name type="common">Cowpea aphid</name>
    <dbReference type="NCBI Taxonomy" id="307492"/>
    <lineage>
        <taxon>Eukaryota</taxon>
        <taxon>Metazoa</taxon>
        <taxon>Ecdysozoa</taxon>
        <taxon>Arthropoda</taxon>
        <taxon>Hexapoda</taxon>
        <taxon>Insecta</taxon>
        <taxon>Pterygota</taxon>
        <taxon>Neoptera</taxon>
        <taxon>Paraneoptera</taxon>
        <taxon>Hemiptera</taxon>
        <taxon>Sternorrhyncha</taxon>
        <taxon>Aphidomorpha</taxon>
        <taxon>Aphidoidea</taxon>
        <taxon>Aphididae</taxon>
        <taxon>Aphidini</taxon>
        <taxon>Aphis</taxon>
        <taxon>Aphis</taxon>
    </lineage>
</organism>
<evidence type="ECO:0000313" key="1">
    <source>
        <dbReference type="EMBL" id="KAF0713859.1"/>
    </source>
</evidence>
<keyword evidence="2" id="KW-1185">Reference proteome</keyword>
<dbReference type="EMBL" id="VUJU01010550">
    <property type="protein sequence ID" value="KAF0713859.1"/>
    <property type="molecule type" value="Genomic_DNA"/>
</dbReference>
<proteinExistence type="predicted"/>
<gene>
    <name evidence="1" type="ORF">FWK35_00027065</name>
</gene>
<sequence>MFDIDKFIQCIQNNNAIREMGSKEYSDKHLKLKSWMDIGNTMYLDWNELEKNGKDERVK</sequence>
<comment type="caution">
    <text evidence="1">The sequence shown here is derived from an EMBL/GenBank/DDBJ whole genome shotgun (WGS) entry which is preliminary data.</text>
</comment>